<dbReference type="STRING" id="913774.A0A0C3GCA9"/>
<dbReference type="SUPFAM" id="SSF52096">
    <property type="entry name" value="ClpP/crotonase"/>
    <property type="match status" value="1"/>
</dbReference>
<proteinExistence type="predicted"/>
<name>A0A0C3GCA9_OIDMZ</name>
<reference evidence="1 2" key="1">
    <citation type="submission" date="2014-04" db="EMBL/GenBank/DDBJ databases">
        <authorList>
            <consortium name="DOE Joint Genome Institute"/>
            <person name="Kuo A."/>
            <person name="Martino E."/>
            <person name="Perotto S."/>
            <person name="Kohler A."/>
            <person name="Nagy L.G."/>
            <person name="Floudas D."/>
            <person name="Copeland A."/>
            <person name="Barry K.W."/>
            <person name="Cichocki N."/>
            <person name="Veneault-Fourrey C."/>
            <person name="LaButti K."/>
            <person name="Lindquist E.A."/>
            <person name="Lipzen A."/>
            <person name="Lundell T."/>
            <person name="Morin E."/>
            <person name="Murat C."/>
            <person name="Sun H."/>
            <person name="Tunlid A."/>
            <person name="Henrissat B."/>
            <person name="Grigoriev I.V."/>
            <person name="Hibbett D.S."/>
            <person name="Martin F."/>
            <person name="Nordberg H.P."/>
            <person name="Cantor M.N."/>
            <person name="Hua S.X."/>
        </authorList>
    </citation>
    <scope>NUCLEOTIDE SEQUENCE [LARGE SCALE GENOMIC DNA]</scope>
    <source>
        <strain evidence="1 2">Zn</strain>
    </source>
</reference>
<dbReference type="Pfam" id="PF00378">
    <property type="entry name" value="ECH_1"/>
    <property type="match status" value="1"/>
</dbReference>
<feature type="non-terminal residue" evidence="1">
    <location>
        <position position="183"/>
    </location>
</feature>
<dbReference type="PANTHER" id="PTHR43459:SF1">
    <property type="entry name" value="EG:BACN32G11.4 PROTEIN"/>
    <property type="match status" value="1"/>
</dbReference>
<accession>A0A0C3GCA9</accession>
<sequence length="183" mass="19175">NGTVLRVTINNPPINLYDNKLINDMNDFLTALYSNKLFGLAIASPVLLRTLPTIFIAEINGRASGSGNEFLVQCDMGFAGPEAIVGSLEVALGGLEGNGGIQYLVRRIGMARAAEYLLASASIDAETAAQVGWVNQAYKTSYDLTTSVNALASRIAIFDAGALNGTKSAIRAFGPSAEQSAAD</sequence>
<dbReference type="InterPro" id="IPR001753">
    <property type="entry name" value="Enoyl-CoA_hydra/iso"/>
</dbReference>
<dbReference type="EMBL" id="KN832893">
    <property type="protein sequence ID" value="KIM93795.1"/>
    <property type="molecule type" value="Genomic_DNA"/>
</dbReference>
<dbReference type="HOGENOM" id="CLU_009834_7_1_1"/>
<protein>
    <recommendedName>
        <fullName evidence="3">Enoyl-CoA hydratase</fullName>
    </recommendedName>
</protein>
<evidence type="ECO:0008006" key="3">
    <source>
        <dbReference type="Google" id="ProtNLM"/>
    </source>
</evidence>
<evidence type="ECO:0000313" key="1">
    <source>
        <dbReference type="EMBL" id="KIM93795.1"/>
    </source>
</evidence>
<gene>
    <name evidence="1" type="ORF">OIDMADRAFT_70500</name>
</gene>
<dbReference type="OrthoDB" id="410701at2759"/>
<feature type="non-terminal residue" evidence="1">
    <location>
        <position position="1"/>
    </location>
</feature>
<dbReference type="Gene3D" id="3.90.226.10">
    <property type="entry name" value="2-enoyl-CoA Hydratase, Chain A, domain 1"/>
    <property type="match status" value="1"/>
</dbReference>
<dbReference type="InParanoid" id="A0A0C3GCA9"/>
<dbReference type="PANTHER" id="PTHR43459">
    <property type="entry name" value="ENOYL-COA HYDRATASE"/>
    <property type="match status" value="1"/>
</dbReference>
<keyword evidence="2" id="KW-1185">Reference proteome</keyword>
<dbReference type="AlphaFoldDB" id="A0A0C3GCA9"/>
<dbReference type="Proteomes" id="UP000054321">
    <property type="component" value="Unassembled WGS sequence"/>
</dbReference>
<dbReference type="InterPro" id="IPR029045">
    <property type="entry name" value="ClpP/crotonase-like_dom_sf"/>
</dbReference>
<evidence type="ECO:0000313" key="2">
    <source>
        <dbReference type="Proteomes" id="UP000054321"/>
    </source>
</evidence>
<organism evidence="1 2">
    <name type="scientific">Oidiodendron maius (strain Zn)</name>
    <dbReference type="NCBI Taxonomy" id="913774"/>
    <lineage>
        <taxon>Eukaryota</taxon>
        <taxon>Fungi</taxon>
        <taxon>Dikarya</taxon>
        <taxon>Ascomycota</taxon>
        <taxon>Pezizomycotina</taxon>
        <taxon>Leotiomycetes</taxon>
        <taxon>Leotiomycetes incertae sedis</taxon>
        <taxon>Myxotrichaceae</taxon>
        <taxon>Oidiodendron</taxon>
    </lineage>
</organism>
<reference evidence="2" key="2">
    <citation type="submission" date="2015-01" db="EMBL/GenBank/DDBJ databases">
        <title>Evolutionary Origins and Diversification of the Mycorrhizal Mutualists.</title>
        <authorList>
            <consortium name="DOE Joint Genome Institute"/>
            <consortium name="Mycorrhizal Genomics Consortium"/>
            <person name="Kohler A."/>
            <person name="Kuo A."/>
            <person name="Nagy L.G."/>
            <person name="Floudas D."/>
            <person name="Copeland A."/>
            <person name="Barry K.W."/>
            <person name="Cichocki N."/>
            <person name="Veneault-Fourrey C."/>
            <person name="LaButti K."/>
            <person name="Lindquist E.A."/>
            <person name="Lipzen A."/>
            <person name="Lundell T."/>
            <person name="Morin E."/>
            <person name="Murat C."/>
            <person name="Riley R."/>
            <person name="Ohm R."/>
            <person name="Sun H."/>
            <person name="Tunlid A."/>
            <person name="Henrissat B."/>
            <person name="Grigoriev I.V."/>
            <person name="Hibbett D.S."/>
            <person name="Martin F."/>
        </authorList>
    </citation>
    <scope>NUCLEOTIDE SEQUENCE [LARGE SCALE GENOMIC DNA]</scope>
    <source>
        <strain evidence="2">Zn</strain>
    </source>
</reference>
<dbReference type="CDD" id="cd06558">
    <property type="entry name" value="crotonase-like"/>
    <property type="match status" value="1"/>
</dbReference>